<name>A0ABP9D2C8_9ACTN</name>
<evidence type="ECO:0000313" key="10">
    <source>
        <dbReference type="EMBL" id="GAA4824636.1"/>
    </source>
</evidence>
<dbReference type="Proteomes" id="UP001500839">
    <property type="component" value="Unassembled WGS sequence"/>
</dbReference>
<evidence type="ECO:0000256" key="5">
    <source>
        <dbReference type="ARBA" id="ARBA00023157"/>
    </source>
</evidence>
<keyword evidence="4" id="KW-0249">Electron transport</keyword>
<dbReference type="InterPro" id="IPR036249">
    <property type="entry name" value="Thioredoxin-like_sf"/>
</dbReference>
<dbReference type="InterPro" id="IPR017937">
    <property type="entry name" value="Thioredoxin_CS"/>
</dbReference>
<evidence type="ECO:0000256" key="8">
    <source>
        <dbReference type="SAM" id="MobiDB-lite"/>
    </source>
</evidence>
<feature type="compositionally biased region" description="Basic and acidic residues" evidence="8">
    <location>
        <begin position="142"/>
        <end position="158"/>
    </location>
</feature>
<dbReference type="NCBIfam" id="TIGR01068">
    <property type="entry name" value="thioredoxin"/>
    <property type="match status" value="1"/>
</dbReference>
<evidence type="ECO:0000256" key="3">
    <source>
        <dbReference type="ARBA" id="ARBA00022448"/>
    </source>
</evidence>
<comment type="function">
    <text evidence="1">Participates in various redox reactions through the reversible oxidation of its active center dithiol to a disulfide and catalyzes dithiol-disulfide exchange reactions.</text>
</comment>
<evidence type="ECO:0000259" key="9">
    <source>
        <dbReference type="PROSITE" id="PS51352"/>
    </source>
</evidence>
<dbReference type="PANTHER" id="PTHR45663">
    <property type="entry name" value="GEO12009P1"/>
    <property type="match status" value="1"/>
</dbReference>
<evidence type="ECO:0000256" key="6">
    <source>
        <dbReference type="ARBA" id="ARBA00023284"/>
    </source>
</evidence>
<gene>
    <name evidence="10" type="ORF">GCM10023353_37210</name>
</gene>
<dbReference type="InterPro" id="IPR013766">
    <property type="entry name" value="Thioredoxin_domain"/>
</dbReference>
<dbReference type="Pfam" id="PF00085">
    <property type="entry name" value="Thioredoxin"/>
    <property type="match status" value="1"/>
</dbReference>
<sequence>MSSTITVTEGSFESDVLQSDKPVLVDFWATWCGPCKMIAPVIEELAAAHSDKVTFAKVDVDKAPGVQRDLQIMSIPTLMLFEGGSNRASSSARSPSPRSSNCSPERSDPARVAGPGDILTGARDVSARGCSGATPGRPHLARHNDDAPRGHSRVVLEE</sequence>
<dbReference type="InterPro" id="IPR005746">
    <property type="entry name" value="Thioredoxin"/>
</dbReference>
<protein>
    <recommendedName>
        <fullName evidence="7">Thioredoxin</fullName>
    </recommendedName>
</protein>
<keyword evidence="5" id="KW-1015">Disulfide bond</keyword>
<dbReference type="PRINTS" id="PR00421">
    <property type="entry name" value="THIOREDOXIN"/>
</dbReference>
<evidence type="ECO:0000256" key="4">
    <source>
        <dbReference type="ARBA" id="ARBA00022982"/>
    </source>
</evidence>
<feature type="region of interest" description="Disordered" evidence="8">
    <location>
        <begin position="84"/>
        <end position="158"/>
    </location>
</feature>
<proteinExistence type="inferred from homology"/>
<evidence type="ECO:0000313" key="11">
    <source>
        <dbReference type="Proteomes" id="UP001500839"/>
    </source>
</evidence>
<dbReference type="EMBL" id="BAABKQ010000001">
    <property type="protein sequence ID" value="GAA4824636.1"/>
    <property type="molecule type" value="Genomic_DNA"/>
</dbReference>
<dbReference type="Gene3D" id="3.40.30.10">
    <property type="entry name" value="Glutaredoxin"/>
    <property type="match status" value="1"/>
</dbReference>
<dbReference type="PANTHER" id="PTHR45663:SF11">
    <property type="entry name" value="GEO12009P1"/>
    <property type="match status" value="1"/>
</dbReference>
<dbReference type="PROSITE" id="PS51352">
    <property type="entry name" value="THIOREDOXIN_2"/>
    <property type="match status" value="1"/>
</dbReference>
<accession>A0ABP9D2C8</accession>
<dbReference type="CDD" id="cd02947">
    <property type="entry name" value="TRX_family"/>
    <property type="match status" value="1"/>
</dbReference>
<dbReference type="SUPFAM" id="SSF52833">
    <property type="entry name" value="Thioredoxin-like"/>
    <property type="match status" value="1"/>
</dbReference>
<keyword evidence="3" id="KW-0813">Transport</keyword>
<keyword evidence="11" id="KW-1185">Reference proteome</keyword>
<dbReference type="PROSITE" id="PS00194">
    <property type="entry name" value="THIOREDOXIN_1"/>
    <property type="match status" value="1"/>
</dbReference>
<evidence type="ECO:0000256" key="7">
    <source>
        <dbReference type="NCBIfam" id="TIGR01068"/>
    </source>
</evidence>
<evidence type="ECO:0000256" key="2">
    <source>
        <dbReference type="ARBA" id="ARBA00008987"/>
    </source>
</evidence>
<comment type="caution">
    <text evidence="10">The sequence shown here is derived from an EMBL/GenBank/DDBJ whole genome shotgun (WGS) entry which is preliminary data.</text>
</comment>
<comment type="similarity">
    <text evidence="2">Belongs to the thioredoxin family.</text>
</comment>
<organism evidence="10 11">
    <name type="scientific">Tomitella cavernea</name>
    <dbReference type="NCBI Taxonomy" id="1387982"/>
    <lineage>
        <taxon>Bacteria</taxon>
        <taxon>Bacillati</taxon>
        <taxon>Actinomycetota</taxon>
        <taxon>Actinomycetes</taxon>
        <taxon>Mycobacteriales</taxon>
        <taxon>Tomitella</taxon>
    </lineage>
</organism>
<feature type="compositionally biased region" description="Low complexity" evidence="8">
    <location>
        <begin position="85"/>
        <end position="104"/>
    </location>
</feature>
<reference evidence="11" key="1">
    <citation type="journal article" date="2019" name="Int. J. Syst. Evol. Microbiol.">
        <title>The Global Catalogue of Microorganisms (GCM) 10K type strain sequencing project: providing services to taxonomists for standard genome sequencing and annotation.</title>
        <authorList>
            <consortium name="The Broad Institute Genomics Platform"/>
            <consortium name="The Broad Institute Genome Sequencing Center for Infectious Disease"/>
            <person name="Wu L."/>
            <person name="Ma J."/>
        </authorList>
    </citation>
    <scope>NUCLEOTIDE SEQUENCE [LARGE SCALE GENOMIC DNA]</scope>
    <source>
        <strain evidence="11">JCM 18542</strain>
    </source>
</reference>
<evidence type="ECO:0000256" key="1">
    <source>
        <dbReference type="ARBA" id="ARBA00003318"/>
    </source>
</evidence>
<keyword evidence="6" id="KW-0676">Redox-active center</keyword>
<feature type="domain" description="Thioredoxin" evidence="9">
    <location>
        <begin position="1"/>
        <end position="112"/>
    </location>
</feature>